<protein>
    <recommendedName>
        <fullName evidence="4">Alanine racemase</fullName>
        <ecNumber evidence="4">5.1.1.1</ecNumber>
    </recommendedName>
</protein>
<name>A0ABS9NPW2_9NEIS</name>
<dbReference type="Pfam" id="PF00842">
    <property type="entry name" value="Ala_racemase_C"/>
    <property type="match status" value="1"/>
</dbReference>
<evidence type="ECO:0000256" key="4">
    <source>
        <dbReference type="HAMAP-Rule" id="MF_01201"/>
    </source>
</evidence>
<reference evidence="6 7" key="1">
    <citation type="submission" date="2022-02" db="EMBL/GenBank/DDBJ databases">
        <title>Genome sequence data of Kingella unionensis sp. nov. strain CICC 24913 (CCUG 75125).</title>
        <authorList>
            <person name="Xiao M."/>
        </authorList>
    </citation>
    <scope>NUCLEOTIDE SEQUENCE [LARGE SCALE GENOMIC DNA]</scope>
    <source>
        <strain evidence="6 7">CICC 24913</strain>
    </source>
</reference>
<dbReference type="EC" id="5.1.1.1" evidence="4"/>
<dbReference type="Gene3D" id="3.20.20.10">
    <property type="entry name" value="Alanine racemase"/>
    <property type="match status" value="1"/>
</dbReference>
<dbReference type="PANTHER" id="PTHR30511">
    <property type="entry name" value="ALANINE RACEMASE"/>
    <property type="match status" value="1"/>
</dbReference>
<feature type="active site" description="Proton acceptor; specific for L-alanine" evidence="4">
    <location>
        <position position="250"/>
    </location>
</feature>
<dbReference type="InterPro" id="IPR020622">
    <property type="entry name" value="Ala_racemase_pyridoxalP-BS"/>
</dbReference>
<dbReference type="InterPro" id="IPR011079">
    <property type="entry name" value="Ala_racemase_C"/>
</dbReference>
<evidence type="ECO:0000313" key="7">
    <source>
        <dbReference type="Proteomes" id="UP001298424"/>
    </source>
</evidence>
<feature type="active site" description="Proton acceptor; specific for D-alanine" evidence="4">
    <location>
        <position position="33"/>
    </location>
</feature>
<comment type="catalytic activity">
    <reaction evidence="4">
        <text>L-alanine = D-alanine</text>
        <dbReference type="Rhea" id="RHEA:20249"/>
        <dbReference type="ChEBI" id="CHEBI:57416"/>
        <dbReference type="ChEBI" id="CHEBI:57972"/>
        <dbReference type="EC" id="5.1.1.1"/>
    </reaction>
</comment>
<dbReference type="GO" id="GO:0008784">
    <property type="term" value="F:alanine racemase activity"/>
    <property type="evidence" value="ECO:0007669"/>
    <property type="project" value="UniProtKB-EC"/>
</dbReference>
<dbReference type="HAMAP" id="MF_01201">
    <property type="entry name" value="Ala_racemase"/>
    <property type="match status" value="1"/>
</dbReference>
<accession>A0ABS9NPW2</accession>
<feature type="modified residue" description="N6-(pyridoxal phosphate)lysine" evidence="4">
    <location>
        <position position="33"/>
    </location>
</feature>
<keyword evidence="2 4" id="KW-0663">Pyridoxal phosphate</keyword>
<comment type="pathway">
    <text evidence="4">Amino-acid biosynthesis; D-alanine biosynthesis; D-alanine from L-alanine: step 1/1.</text>
</comment>
<dbReference type="InterPro" id="IPR001608">
    <property type="entry name" value="Ala_racemase_N"/>
</dbReference>
<dbReference type="NCBIfam" id="TIGR00492">
    <property type="entry name" value="alr"/>
    <property type="match status" value="1"/>
</dbReference>
<evidence type="ECO:0000256" key="1">
    <source>
        <dbReference type="ARBA" id="ARBA00001933"/>
    </source>
</evidence>
<dbReference type="Pfam" id="PF01168">
    <property type="entry name" value="Ala_racemase_N"/>
    <property type="match status" value="1"/>
</dbReference>
<keyword evidence="7" id="KW-1185">Reference proteome</keyword>
<evidence type="ECO:0000256" key="3">
    <source>
        <dbReference type="ARBA" id="ARBA00023235"/>
    </source>
</evidence>
<dbReference type="InterPro" id="IPR000821">
    <property type="entry name" value="Ala_racemase"/>
</dbReference>
<dbReference type="InterPro" id="IPR029066">
    <property type="entry name" value="PLP-binding_barrel"/>
</dbReference>
<comment type="similarity">
    <text evidence="4">Belongs to the alanine racemase family.</text>
</comment>
<gene>
    <name evidence="6" type="primary">alr</name>
    <name evidence="6" type="ORF">MB824_10100</name>
</gene>
<dbReference type="Proteomes" id="UP001298424">
    <property type="component" value="Unassembled WGS sequence"/>
</dbReference>
<comment type="function">
    <text evidence="4">Catalyzes the interconversion of L-alanine and D-alanine. May also act on other amino acids.</text>
</comment>
<proteinExistence type="inferred from homology"/>
<dbReference type="SUPFAM" id="SSF50621">
    <property type="entry name" value="Alanine racemase C-terminal domain-like"/>
    <property type="match status" value="1"/>
</dbReference>
<dbReference type="InterPro" id="IPR009006">
    <property type="entry name" value="Ala_racemase/Decarboxylase_C"/>
</dbReference>
<comment type="cofactor">
    <cofactor evidence="1 4">
        <name>pyridoxal 5'-phosphate</name>
        <dbReference type="ChEBI" id="CHEBI:597326"/>
    </cofactor>
</comment>
<sequence>MRPLICEIRLQHLRDNYRTLKALHGGKMLAVIKADAYGHGALPCAQALENEADGFAVALLEEALQLREAGIQKPIVLLEGVFQAAEYALVDQHRLWPVVHQQAQLEALLAHNWQSPVNVWLKMDSGMHRAGFFPQDYAAAYNALKQSPKVAEIVKMSHFACADIADSGMTELQTETFDSICAALPGAESLANSAAILAHPASHREWGRAGIALYGIDPFGGRDSRLKPVMKLSSQVFAERILQAHEPVGYGAAFYTSRPTRVGLVACGYADGYPRHAGSGAPVSVSGCPSRIIGRISMDMLTVDLSKGGGSGDSVELFGDEISVNEVAAAAGTIPHEIVCAVKRAQKIYR</sequence>
<dbReference type="EMBL" id="JAKOOW010000036">
    <property type="protein sequence ID" value="MCG6504846.1"/>
    <property type="molecule type" value="Genomic_DNA"/>
</dbReference>
<organism evidence="6 7">
    <name type="scientific">Kingella pumchi</name>
    <dbReference type="NCBI Taxonomy" id="2779506"/>
    <lineage>
        <taxon>Bacteria</taxon>
        <taxon>Pseudomonadati</taxon>
        <taxon>Pseudomonadota</taxon>
        <taxon>Betaproteobacteria</taxon>
        <taxon>Neisseriales</taxon>
        <taxon>Neisseriaceae</taxon>
        <taxon>Kingella</taxon>
    </lineage>
</organism>
<dbReference type="SUPFAM" id="SSF51419">
    <property type="entry name" value="PLP-binding barrel"/>
    <property type="match status" value="1"/>
</dbReference>
<dbReference type="Gene3D" id="2.40.37.10">
    <property type="entry name" value="Lyase, Ornithine Decarboxylase, Chain A, domain 1"/>
    <property type="match status" value="1"/>
</dbReference>
<evidence type="ECO:0000256" key="2">
    <source>
        <dbReference type="ARBA" id="ARBA00022898"/>
    </source>
</evidence>
<dbReference type="SMART" id="SM01005">
    <property type="entry name" value="Ala_racemase_C"/>
    <property type="match status" value="1"/>
</dbReference>
<comment type="caution">
    <text evidence="6">The sequence shown here is derived from an EMBL/GenBank/DDBJ whole genome shotgun (WGS) entry which is preliminary data.</text>
</comment>
<keyword evidence="3 4" id="KW-0413">Isomerase</keyword>
<evidence type="ECO:0000259" key="5">
    <source>
        <dbReference type="SMART" id="SM01005"/>
    </source>
</evidence>
<feature type="domain" description="Alanine racemase C-terminal" evidence="5">
    <location>
        <begin position="229"/>
        <end position="350"/>
    </location>
</feature>
<feature type="binding site" evidence="4">
    <location>
        <position position="129"/>
    </location>
    <ligand>
        <name>substrate</name>
    </ligand>
</feature>
<evidence type="ECO:0000313" key="6">
    <source>
        <dbReference type="EMBL" id="MCG6504846.1"/>
    </source>
</evidence>
<dbReference type="PANTHER" id="PTHR30511:SF0">
    <property type="entry name" value="ALANINE RACEMASE, CATABOLIC-RELATED"/>
    <property type="match status" value="1"/>
</dbReference>
<dbReference type="RefSeq" id="WP_238748397.1">
    <property type="nucleotide sequence ID" value="NZ_JAKOOW010000036.1"/>
</dbReference>
<dbReference type="PRINTS" id="PR00992">
    <property type="entry name" value="ALARACEMASE"/>
</dbReference>
<dbReference type="CDD" id="cd06827">
    <property type="entry name" value="PLPDE_III_AR_proteobact"/>
    <property type="match status" value="1"/>
</dbReference>
<feature type="binding site" evidence="4">
    <location>
        <position position="298"/>
    </location>
    <ligand>
        <name>substrate</name>
    </ligand>
</feature>
<dbReference type="PROSITE" id="PS00395">
    <property type="entry name" value="ALANINE_RACEMASE"/>
    <property type="match status" value="1"/>
</dbReference>